<dbReference type="Proteomes" id="UP000294933">
    <property type="component" value="Unassembled WGS sequence"/>
</dbReference>
<sequence>MFLFPLLVHAGTPCSSFPPPLSNMYFLFSETLNSATKRSLVALSKLTASGDSGSPIRRLAPNVISGDPRCRCMHKLSRARTW</sequence>
<dbReference type="EMBL" id="ML170161">
    <property type="protein sequence ID" value="TDL26498.1"/>
    <property type="molecule type" value="Genomic_DNA"/>
</dbReference>
<protein>
    <submittedName>
        <fullName evidence="1">Uncharacterized protein</fullName>
    </submittedName>
</protein>
<evidence type="ECO:0000313" key="2">
    <source>
        <dbReference type="Proteomes" id="UP000294933"/>
    </source>
</evidence>
<keyword evidence="2" id="KW-1185">Reference proteome</keyword>
<name>A0A4Y7QH22_9AGAM</name>
<proteinExistence type="predicted"/>
<evidence type="ECO:0000313" key="1">
    <source>
        <dbReference type="EMBL" id="TDL26498.1"/>
    </source>
</evidence>
<dbReference type="AlphaFoldDB" id="A0A4Y7QH22"/>
<dbReference type="VEuPathDB" id="FungiDB:BD410DRAFT_783548"/>
<organism evidence="1 2">
    <name type="scientific">Rickenella mellea</name>
    <dbReference type="NCBI Taxonomy" id="50990"/>
    <lineage>
        <taxon>Eukaryota</taxon>
        <taxon>Fungi</taxon>
        <taxon>Dikarya</taxon>
        <taxon>Basidiomycota</taxon>
        <taxon>Agaricomycotina</taxon>
        <taxon>Agaricomycetes</taxon>
        <taxon>Hymenochaetales</taxon>
        <taxon>Rickenellaceae</taxon>
        <taxon>Rickenella</taxon>
    </lineage>
</organism>
<accession>A0A4Y7QH22</accession>
<reference evidence="1 2" key="1">
    <citation type="submission" date="2018-06" db="EMBL/GenBank/DDBJ databases">
        <title>A transcriptomic atlas of mushroom development highlights an independent origin of complex multicellularity.</title>
        <authorList>
            <consortium name="DOE Joint Genome Institute"/>
            <person name="Krizsan K."/>
            <person name="Almasi E."/>
            <person name="Merenyi Z."/>
            <person name="Sahu N."/>
            <person name="Viragh M."/>
            <person name="Koszo T."/>
            <person name="Mondo S."/>
            <person name="Kiss B."/>
            <person name="Balint B."/>
            <person name="Kues U."/>
            <person name="Barry K."/>
            <person name="Hegedus J.C."/>
            <person name="Henrissat B."/>
            <person name="Johnson J."/>
            <person name="Lipzen A."/>
            <person name="Ohm R."/>
            <person name="Nagy I."/>
            <person name="Pangilinan J."/>
            <person name="Yan J."/>
            <person name="Xiong Y."/>
            <person name="Grigoriev I.V."/>
            <person name="Hibbett D.S."/>
            <person name="Nagy L.G."/>
        </authorList>
    </citation>
    <scope>NUCLEOTIDE SEQUENCE [LARGE SCALE GENOMIC DNA]</scope>
    <source>
        <strain evidence="1 2">SZMC22713</strain>
    </source>
</reference>
<gene>
    <name evidence="1" type="ORF">BD410DRAFT_783548</name>
</gene>